<gene>
    <name evidence="2" type="ORF">COO91_07409</name>
</gene>
<feature type="region of interest" description="Disordered" evidence="1">
    <location>
        <begin position="1"/>
        <end position="29"/>
    </location>
</feature>
<organism evidence="2 3">
    <name type="scientific">Nostoc flagelliforme CCNUN1</name>
    <dbReference type="NCBI Taxonomy" id="2038116"/>
    <lineage>
        <taxon>Bacteria</taxon>
        <taxon>Bacillati</taxon>
        <taxon>Cyanobacteriota</taxon>
        <taxon>Cyanophyceae</taxon>
        <taxon>Nostocales</taxon>
        <taxon>Nostocaceae</taxon>
        <taxon>Nostoc</taxon>
    </lineage>
</organism>
<dbReference type="AlphaFoldDB" id="A0A2K8T110"/>
<keyword evidence="3" id="KW-1185">Reference proteome</keyword>
<dbReference type="KEGG" id="nfl:COO91_07409"/>
<proteinExistence type="predicted"/>
<evidence type="ECO:0000256" key="1">
    <source>
        <dbReference type="SAM" id="MobiDB-lite"/>
    </source>
</evidence>
<accession>A0A2K8T110</accession>
<evidence type="ECO:0000313" key="3">
    <source>
        <dbReference type="Proteomes" id="UP000232003"/>
    </source>
</evidence>
<protein>
    <submittedName>
        <fullName evidence="2">Uncharacterized protein</fullName>
    </submittedName>
</protein>
<evidence type="ECO:0000313" key="2">
    <source>
        <dbReference type="EMBL" id="AUB41361.1"/>
    </source>
</evidence>
<sequence>MSKVKKQGSRKQGAGEKNQQKSGCCSQPRKELEQRCFRLKRGLYLSPCSLPPAPCLL</sequence>
<dbReference type="EMBL" id="CP024785">
    <property type="protein sequence ID" value="AUB41361.1"/>
    <property type="molecule type" value="Genomic_DNA"/>
</dbReference>
<reference evidence="2 3" key="1">
    <citation type="submission" date="2017-11" db="EMBL/GenBank/DDBJ databases">
        <title>Complete genome of a free-living desiccation-tolerant cyanobacterium and its photosynthetic adaptation to extreme terrestrial habitat.</title>
        <authorList>
            <person name="Shang J."/>
        </authorList>
    </citation>
    <scope>NUCLEOTIDE SEQUENCE [LARGE SCALE GENOMIC DNA]</scope>
    <source>
        <strain evidence="2 3">CCNUN1</strain>
    </source>
</reference>
<name>A0A2K8T110_9NOSO</name>
<dbReference type="Proteomes" id="UP000232003">
    <property type="component" value="Chromosome"/>
</dbReference>